<dbReference type="Gene3D" id="1.20.1560.10">
    <property type="entry name" value="ABC transporter type 1, transmembrane domain"/>
    <property type="match status" value="1"/>
</dbReference>
<keyword evidence="2 7" id="KW-0812">Transmembrane</keyword>
<evidence type="ECO:0000256" key="2">
    <source>
        <dbReference type="ARBA" id="ARBA00022692"/>
    </source>
</evidence>
<keyword evidence="6 7" id="KW-0472">Membrane</keyword>
<dbReference type="RefSeq" id="WP_126619514.1">
    <property type="nucleotide sequence ID" value="NZ_JBHUCY010000060.1"/>
</dbReference>
<dbReference type="PANTHER" id="PTHR24221">
    <property type="entry name" value="ATP-BINDING CASSETTE SUB-FAMILY B"/>
    <property type="match status" value="1"/>
</dbReference>
<dbReference type="InterPro" id="IPR039421">
    <property type="entry name" value="Type_1_exporter"/>
</dbReference>
<evidence type="ECO:0000256" key="4">
    <source>
        <dbReference type="ARBA" id="ARBA00022840"/>
    </source>
</evidence>
<evidence type="ECO:0000259" key="9">
    <source>
        <dbReference type="PROSITE" id="PS50929"/>
    </source>
</evidence>
<evidence type="ECO:0000256" key="1">
    <source>
        <dbReference type="ARBA" id="ARBA00004651"/>
    </source>
</evidence>
<dbReference type="GO" id="GO:0016887">
    <property type="term" value="F:ATP hydrolysis activity"/>
    <property type="evidence" value="ECO:0007669"/>
    <property type="project" value="InterPro"/>
</dbReference>
<evidence type="ECO:0000313" key="11">
    <source>
        <dbReference type="Proteomes" id="UP000277007"/>
    </source>
</evidence>
<evidence type="ECO:0000259" key="8">
    <source>
        <dbReference type="PROSITE" id="PS50893"/>
    </source>
</evidence>
<dbReference type="CDD" id="cd03228">
    <property type="entry name" value="ABCC_MRP_Like"/>
    <property type="match status" value="1"/>
</dbReference>
<dbReference type="InterPro" id="IPR005898">
    <property type="entry name" value="Cyc_pep_transpt_SyrD/YojI"/>
</dbReference>
<dbReference type="GO" id="GO:0015833">
    <property type="term" value="P:peptide transport"/>
    <property type="evidence" value="ECO:0007669"/>
    <property type="project" value="InterPro"/>
</dbReference>
<dbReference type="InterPro" id="IPR036640">
    <property type="entry name" value="ABC1_TM_sf"/>
</dbReference>
<gene>
    <name evidence="10" type="ORF">EJ903_22015</name>
</gene>
<dbReference type="GO" id="GO:0034040">
    <property type="term" value="F:ATPase-coupled lipid transmembrane transporter activity"/>
    <property type="evidence" value="ECO:0007669"/>
    <property type="project" value="TreeGrafter"/>
</dbReference>
<organism evidence="10 11">
    <name type="scientific">Azospirillum griseum</name>
    <dbReference type="NCBI Taxonomy" id="2496639"/>
    <lineage>
        <taxon>Bacteria</taxon>
        <taxon>Pseudomonadati</taxon>
        <taxon>Pseudomonadota</taxon>
        <taxon>Alphaproteobacteria</taxon>
        <taxon>Rhodospirillales</taxon>
        <taxon>Azospirillaceae</taxon>
        <taxon>Azospirillum</taxon>
    </lineage>
</organism>
<dbReference type="SMART" id="SM00382">
    <property type="entry name" value="AAA"/>
    <property type="match status" value="1"/>
</dbReference>
<accession>A0A431VBR0</accession>
<proteinExistence type="predicted"/>
<dbReference type="InterPro" id="IPR003593">
    <property type="entry name" value="AAA+_ATPase"/>
</dbReference>
<comment type="subcellular location">
    <subcellularLocation>
        <location evidence="1">Cell membrane</location>
        <topology evidence="1">Multi-pass membrane protein</topology>
    </subcellularLocation>
</comment>
<dbReference type="InterPro" id="IPR011527">
    <property type="entry name" value="ABC1_TM_dom"/>
</dbReference>
<dbReference type="PROSITE" id="PS50929">
    <property type="entry name" value="ABC_TM1F"/>
    <property type="match status" value="1"/>
</dbReference>
<dbReference type="Gene3D" id="3.40.50.300">
    <property type="entry name" value="P-loop containing nucleotide triphosphate hydrolases"/>
    <property type="match status" value="1"/>
</dbReference>
<feature type="transmembrane region" description="Helical" evidence="7">
    <location>
        <begin position="274"/>
        <end position="296"/>
    </location>
</feature>
<dbReference type="InterPro" id="IPR017871">
    <property type="entry name" value="ABC_transporter-like_CS"/>
</dbReference>
<dbReference type="InterPro" id="IPR027417">
    <property type="entry name" value="P-loop_NTPase"/>
</dbReference>
<evidence type="ECO:0000256" key="6">
    <source>
        <dbReference type="ARBA" id="ARBA00023136"/>
    </source>
</evidence>
<feature type="domain" description="ABC transporter" evidence="8">
    <location>
        <begin position="332"/>
        <end position="554"/>
    </location>
</feature>
<keyword evidence="5 7" id="KW-1133">Transmembrane helix</keyword>
<evidence type="ECO:0000256" key="3">
    <source>
        <dbReference type="ARBA" id="ARBA00022741"/>
    </source>
</evidence>
<dbReference type="InterPro" id="IPR003439">
    <property type="entry name" value="ABC_transporter-like_ATP-bd"/>
</dbReference>
<dbReference type="GO" id="GO:1904680">
    <property type="term" value="F:peptide transmembrane transporter activity"/>
    <property type="evidence" value="ECO:0007669"/>
    <property type="project" value="InterPro"/>
</dbReference>
<dbReference type="GO" id="GO:0140359">
    <property type="term" value="F:ABC-type transporter activity"/>
    <property type="evidence" value="ECO:0007669"/>
    <property type="project" value="InterPro"/>
</dbReference>
<dbReference type="PANTHER" id="PTHR24221:SF654">
    <property type="entry name" value="ATP-BINDING CASSETTE SUB-FAMILY B MEMBER 6"/>
    <property type="match status" value="1"/>
</dbReference>
<reference evidence="10 11" key="1">
    <citation type="submission" date="2018-12" db="EMBL/GenBank/DDBJ databases">
        <authorList>
            <person name="Yang Y."/>
        </authorList>
    </citation>
    <scope>NUCLEOTIDE SEQUENCE [LARGE SCALE GENOMIC DNA]</scope>
    <source>
        <strain evidence="10 11">L-25-5w-1</strain>
    </source>
</reference>
<dbReference type="Pfam" id="PF00005">
    <property type="entry name" value="ABC_tran"/>
    <property type="match status" value="1"/>
</dbReference>
<dbReference type="NCBIfam" id="TIGR01194">
    <property type="entry name" value="cyc_pep_trnsptr"/>
    <property type="match status" value="1"/>
</dbReference>
<sequence length="554" mass="60951">MNVVLLLARLGPMPLRRLVFGAAVSALSSAVVLAIVNRAAQKIAETKSDVVDLWMAALFVVCVLLYTASESWMVARMGADIEEAIDGVRVRLLDRLRRADLWKLERFGETPLFDSITQSCQIVSMNSQFLALSLRSALLIVAVLVYIAALSPLAFLLIAALMAVGAVSYLRLGEALNERQEIQNRHEAGLFESVSDLFDGFKEQRLNSARSADLNATFAGVSATTTAARNEVHLHGWQQFVFGETAFNMMLGVIVFVVPNYSSTFGQEVVKVTAAILFMASAVFGLMQSMAVMAAADSAARRMIELEGQLNELAEPAATAPPLPLPEDFHVIRLEGIEYAFPAPAGEQSFAVGPFDLTIRRGETLFITGGNGSGKSTFIKLLTGLYHPLRGRLTVDGLEIGPGRQNAYRGLMATVFADFHLFARLYGMDHPDRAEADALMRWMEMERVTSVDGDRFGRRDLSAGQRKRLGLVAAILEKKPILILDEWAADQDPHFRQKFYREIVPELKRRGLTIIAVTHDDHYFDVADRRLHMEEGRLSEIAVPRPSAGEGGAP</sequence>
<dbReference type="SUPFAM" id="SSF52540">
    <property type="entry name" value="P-loop containing nucleoside triphosphate hydrolases"/>
    <property type="match status" value="1"/>
</dbReference>
<dbReference type="AlphaFoldDB" id="A0A431VBR0"/>
<comment type="caution">
    <text evidence="10">The sequence shown here is derived from an EMBL/GenBank/DDBJ whole genome shotgun (WGS) entry which is preliminary data.</text>
</comment>
<evidence type="ECO:0000256" key="5">
    <source>
        <dbReference type="ARBA" id="ARBA00022989"/>
    </source>
</evidence>
<feature type="transmembrane region" description="Helical" evidence="7">
    <location>
        <begin position="50"/>
        <end position="68"/>
    </location>
</feature>
<dbReference type="PROSITE" id="PS00211">
    <property type="entry name" value="ABC_TRANSPORTER_1"/>
    <property type="match status" value="1"/>
</dbReference>
<dbReference type="EMBL" id="RXMA01000029">
    <property type="protein sequence ID" value="RTR15939.1"/>
    <property type="molecule type" value="Genomic_DNA"/>
</dbReference>
<protein>
    <submittedName>
        <fullName evidence="10">Cyclic peptide export ABC transporter</fullName>
    </submittedName>
</protein>
<dbReference type="GO" id="GO:0005886">
    <property type="term" value="C:plasma membrane"/>
    <property type="evidence" value="ECO:0007669"/>
    <property type="project" value="UniProtKB-SubCell"/>
</dbReference>
<keyword evidence="3" id="KW-0547">Nucleotide-binding</keyword>
<dbReference type="SUPFAM" id="SSF90123">
    <property type="entry name" value="ABC transporter transmembrane region"/>
    <property type="match status" value="1"/>
</dbReference>
<dbReference type="OrthoDB" id="9760776at2"/>
<dbReference type="GO" id="GO:0005524">
    <property type="term" value="F:ATP binding"/>
    <property type="evidence" value="ECO:0007669"/>
    <property type="project" value="UniProtKB-KW"/>
</dbReference>
<keyword evidence="11" id="KW-1185">Reference proteome</keyword>
<dbReference type="PROSITE" id="PS50893">
    <property type="entry name" value="ABC_TRANSPORTER_2"/>
    <property type="match status" value="1"/>
</dbReference>
<evidence type="ECO:0000256" key="7">
    <source>
        <dbReference type="SAM" id="Phobius"/>
    </source>
</evidence>
<evidence type="ECO:0000313" key="10">
    <source>
        <dbReference type="EMBL" id="RTR15939.1"/>
    </source>
</evidence>
<feature type="transmembrane region" description="Helical" evidence="7">
    <location>
        <begin position="240"/>
        <end position="262"/>
    </location>
</feature>
<dbReference type="Proteomes" id="UP000277007">
    <property type="component" value="Unassembled WGS sequence"/>
</dbReference>
<feature type="domain" description="ABC transmembrane type-1" evidence="9">
    <location>
        <begin position="18"/>
        <end position="295"/>
    </location>
</feature>
<name>A0A431VBR0_9PROT</name>
<keyword evidence="4" id="KW-0067">ATP-binding</keyword>